<evidence type="ECO:0000313" key="1">
    <source>
        <dbReference type="EMBL" id="GAB0057895.1"/>
    </source>
</evidence>
<protein>
    <submittedName>
        <fullName evidence="1">Uncharacterized protein</fullName>
    </submittedName>
</protein>
<name>A0ABQ0CAK7_9PROT</name>
<reference evidence="1 2" key="1">
    <citation type="submission" date="2024-09" db="EMBL/GenBank/DDBJ databases">
        <title>Draft genome sequence of Candidatus Magnetaquicoccaceae bacterium FCR-1.</title>
        <authorList>
            <person name="Shimoshige H."/>
            <person name="Shimamura S."/>
            <person name="Taoka A."/>
            <person name="Kobayashi H."/>
            <person name="Maekawa T."/>
        </authorList>
    </citation>
    <scope>NUCLEOTIDE SEQUENCE [LARGE SCALE GENOMIC DNA]</scope>
    <source>
        <strain evidence="1 2">FCR-1</strain>
    </source>
</reference>
<organism evidence="1 2">
    <name type="scientific">Candidatus Magnetaquiglobus chichijimensis</name>
    <dbReference type="NCBI Taxonomy" id="3141448"/>
    <lineage>
        <taxon>Bacteria</taxon>
        <taxon>Pseudomonadati</taxon>
        <taxon>Pseudomonadota</taxon>
        <taxon>Magnetococcia</taxon>
        <taxon>Magnetococcales</taxon>
        <taxon>Candidatus Magnetaquicoccaceae</taxon>
        <taxon>Candidatus Magnetaquiglobus</taxon>
    </lineage>
</organism>
<accession>A0ABQ0CAK7</accession>
<evidence type="ECO:0000313" key="2">
    <source>
        <dbReference type="Proteomes" id="UP001628193"/>
    </source>
</evidence>
<dbReference type="EMBL" id="BAAFGK010000004">
    <property type="protein sequence ID" value="GAB0057895.1"/>
    <property type="molecule type" value="Genomic_DNA"/>
</dbReference>
<keyword evidence="2" id="KW-1185">Reference proteome</keyword>
<dbReference type="Proteomes" id="UP001628193">
    <property type="component" value="Unassembled WGS sequence"/>
</dbReference>
<sequence length="47" mass="5643">MDGPRHIIEAILDGRQPDVLSWAELRKPFPMEWEQQREKWGFPKLPI</sequence>
<comment type="caution">
    <text evidence="1">The sequence shown here is derived from an EMBL/GenBank/DDBJ whole genome shotgun (WGS) entry which is preliminary data.</text>
</comment>
<proteinExistence type="predicted"/>
<gene>
    <name evidence="1" type="ORF">SIID45300_02229</name>
</gene>